<dbReference type="InterPro" id="IPR038665">
    <property type="entry name" value="Voltage-dep_anion_channel_sf"/>
</dbReference>
<comment type="caution">
    <text evidence="7">The sequence shown here is derived from an EMBL/GenBank/DDBJ whole genome shotgun (WGS) entry which is preliminary data.</text>
</comment>
<dbReference type="PANTHER" id="PTHR37955">
    <property type="entry name" value="TELLURITE RESISTANCE PROTEIN TEHA"/>
    <property type="match status" value="1"/>
</dbReference>
<dbReference type="GO" id="GO:0005886">
    <property type="term" value="C:plasma membrane"/>
    <property type="evidence" value="ECO:0007669"/>
    <property type="project" value="TreeGrafter"/>
</dbReference>
<feature type="transmembrane region" description="Helical" evidence="6">
    <location>
        <begin position="221"/>
        <end position="242"/>
    </location>
</feature>
<evidence type="ECO:0000313" key="8">
    <source>
        <dbReference type="Proteomes" id="UP000244810"/>
    </source>
</evidence>
<dbReference type="GO" id="GO:0046583">
    <property type="term" value="F:monoatomic cation efflux transmembrane transporter activity"/>
    <property type="evidence" value="ECO:0007669"/>
    <property type="project" value="TreeGrafter"/>
</dbReference>
<feature type="transmembrane region" description="Helical" evidence="6">
    <location>
        <begin position="132"/>
        <end position="154"/>
    </location>
</feature>
<dbReference type="PANTHER" id="PTHR37955:SF1">
    <property type="entry name" value="DEP DOMAIN-CONTAINING PROTEIN"/>
    <property type="match status" value="1"/>
</dbReference>
<feature type="transmembrane region" description="Helical" evidence="6">
    <location>
        <begin position="192"/>
        <end position="209"/>
    </location>
</feature>
<feature type="transmembrane region" description="Helical" evidence="6">
    <location>
        <begin position="107"/>
        <end position="126"/>
    </location>
</feature>
<dbReference type="EMBL" id="QDDR01000008">
    <property type="protein sequence ID" value="PVE46689.1"/>
    <property type="molecule type" value="Genomic_DNA"/>
</dbReference>
<feature type="transmembrane region" description="Helical" evidence="6">
    <location>
        <begin position="66"/>
        <end position="86"/>
    </location>
</feature>
<reference evidence="7 8" key="1">
    <citation type="journal article" date="2011" name="Syst. Appl. Microbiol.">
        <title>Defluviimonas denitrificans gen. nov., sp. nov., and Pararhodobacter aggregans gen. nov., sp. nov., non-phototrophic Rhodobacteraceae from the biofilter of a marine aquaculture.</title>
        <authorList>
            <person name="Foesel B.U."/>
            <person name="Drake H.L."/>
            <person name="Schramm A."/>
        </authorList>
    </citation>
    <scope>NUCLEOTIDE SEQUENCE [LARGE SCALE GENOMIC DNA]</scope>
    <source>
        <strain evidence="7 8">D1-19</strain>
    </source>
</reference>
<name>A0A2T7UPX9_9RHOB</name>
<dbReference type="Pfam" id="PF03595">
    <property type="entry name" value="SLAC1"/>
    <property type="match status" value="1"/>
</dbReference>
<organism evidence="7 8">
    <name type="scientific">Pararhodobacter aggregans</name>
    <dbReference type="NCBI Taxonomy" id="404875"/>
    <lineage>
        <taxon>Bacteria</taxon>
        <taxon>Pseudomonadati</taxon>
        <taxon>Pseudomonadota</taxon>
        <taxon>Alphaproteobacteria</taxon>
        <taxon>Rhodobacterales</taxon>
        <taxon>Paracoccaceae</taxon>
        <taxon>Pararhodobacter</taxon>
    </lineage>
</organism>
<feature type="transmembrane region" description="Helical" evidence="6">
    <location>
        <begin position="277"/>
        <end position="296"/>
    </location>
</feature>
<gene>
    <name evidence="7" type="ORF">DDE23_16225</name>
</gene>
<protein>
    <submittedName>
        <fullName evidence="7">Tellurium resistance protein</fullName>
    </submittedName>
</protein>
<evidence type="ECO:0000256" key="5">
    <source>
        <dbReference type="SAM" id="MobiDB-lite"/>
    </source>
</evidence>
<keyword evidence="3 6" id="KW-1133">Transmembrane helix</keyword>
<proteinExistence type="predicted"/>
<evidence type="ECO:0000256" key="4">
    <source>
        <dbReference type="ARBA" id="ARBA00023136"/>
    </source>
</evidence>
<accession>A0A2T7UPX9</accession>
<dbReference type="InterPro" id="IPR004695">
    <property type="entry name" value="SLAC1/Mae1/Ssu1/TehA"/>
</dbReference>
<dbReference type="InterPro" id="IPR052951">
    <property type="entry name" value="Tellurite_res_ion_channel"/>
</dbReference>
<dbReference type="Proteomes" id="UP000244810">
    <property type="component" value="Unassembled WGS sequence"/>
</dbReference>
<evidence type="ECO:0000256" key="6">
    <source>
        <dbReference type="SAM" id="Phobius"/>
    </source>
</evidence>
<evidence type="ECO:0000256" key="1">
    <source>
        <dbReference type="ARBA" id="ARBA00004141"/>
    </source>
</evidence>
<dbReference type="AlphaFoldDB" id="A0A2T7UPX9"/>
<keyword evidence="2 6" id="KW-0812">Transmembrane</keyword>
<comment type="subcellular location">
    <subcellularLocation>
        <location evidence="1">Membrane</location>
        <topology evidence="1">Multi-pass membrane protein</topology>
    </subcellularLocation>
</comment>
<evidence type="ECO:0000256" key="3">
    <source>
        <dbReference type="ARBA" id="ARBA00022989"/>
    </source>
</evidence>
<feature type="transmembrane region" description="Helical" evidence="6">
    <location>
        <begin position="302"/>
        <end position="320"/>
    </location>
</feature>
<evidence type="ECO:0000313" key="7">
    <source>
        <dbReference type="EMBL" id="PVE46689.1"/>
    </source>
</evidence>
<dbReference type="Gene3D" id="1.50.10.150">
    <property type="entry name" value="Voltage-dependent anion channel"/>
    <property type="match status" value="1"/>
</dbReference>
<keyword evidence="8" id="KW-1185">Reference proteome</keyword>
<sequence length="340" mass="36164">MTDSPRPVPSIKPRHFPPPPPLVQKTPGLWRRTPPAIFSPVMGMFGLGLSWRNLALQPGMAPLQPVGEAILGAVLLLYAFALVAWLSKPLRRPGVVMEELAVLPGRAGTVAMVLSFILAGAALRPYAPDLAFWMAVGGMGALALVGSLITWRVGTGPKEGRGVTPVFHLTYVGYILAPLTLIPLGYVEASTWILWLTMPAAALIWLASLRQLIRTIPPAPLRPFMAIHAAPASLFATVSALLGYQSVALVFAIVALALMAVMIVKANWLLHSGFSPLWASLTFPMAAVASAAIWALGAPGLWIGAAILAFATGFIPWITFRVYTMWAKGELGPKTNAATA</sequence>
<feature type="transmembrane region" description="Helical" evidence="6">
    <location>
        <begin position="166"/>
        <end position="186"/>
    </location>
</feature>
<evidence type="ECO:0000256" key="2">
    <source>
        <dbReference type="ARBA" id="ARBA00022692"/>
    </source>
</evidence>
<keyword evidence="4 6" id="KW-0472">Membrane</keyword>
<dbReference type="RefSeq" id="WP_107752966.1">
    <property type="nucleotide sequence ID" value="NZ_QBKF01000008.1"/>
</dbReference>
<feature type="compositionally biased region" description="Pro residues" evidence="5">
    <location>
        <begin position="1"/>
        <end position="22"/>
    </location>
</feature>
<feature type="transmembrane region" description="Helical" evidence="6">
    <location>
        <begin position="248"/>
        <end position="270"/>
    </location>
</feature>
<dbReference type="OrthoDB" id="7835091at2"/>
<feature type="region of interest" description="Disordered" evidence="5">
    <location>
        <begin position="1"/>
        <end position="27"/>
    </location>
</feature>
<dbReference type="CDD" id="cd09322">
    <property type="entry name" value="TDT_TehA_like"/>
    <property type="match status" value="1"/>
</dbReference>